<dbReference type="EMBL" id="SMRT01000014">
    <property type="protein sequence ID" value="TDF94181.1"/>
    <property type="molecule type" value="Genomic_DNA"/>
</dbReference>
<keyword evidence="3" id="KW-1185">Reference proteome</keyword>
<dbReference type="RefSeq" id="WP_133233362.1">
    <property type="nucleotide sequence ID" value="NZ_SMRT01000014.1"/>
</dbReference>
<protein>
    <recommendedName>
        <fullName evidence="4">DUF2264 domain-containing protein</fullName>
    </recommendedName>
</protein>
<proteinExistence type="predicted"/>
<evidence type="ECO:0000313" key="2">
    <source>
        <dbReference type="EMBL" id="TDF94181.1"/>
    </source>
</evidence>
<dbReference type="OrthoDB" id="2756463at2"/>
<gene>
    <name evidence="2" type="ORF">E1757_25165</name>
</gene>
<feature type="region of interest" description="Disordered" evidence="1">
    <location>
        <begin position="562"/>
        <end position="581"/>
    </location>
</feature>
<evidence type="ECO:0008006" key="4">
    <source>
        <dbReference type="Google" id="ProtNLM"/>
    </source>
</evidence>
<reference evidence="2 3" key="1">
    <citation type="submission" date="2019-03" db="EMBL/GenBank/DDBJ databases">
        <title>This is whole genome sequence of Paenibacillus sp MS74 strain.</title>
        <authorList>
            <person name="Trinh H.N."/>
        </authorList>
    </citation>
    <scope>NUCLEOTIDE SEQUENCE [LARGE SCALE GENOMIC DNA]</scope>
    <source>
        <strain evidence="2 3">MS74</strain>
    </source>
</reference>
<name>A0A4R5KFM2_9BACL</name>
<sequence>MTIHITTTAERRNAIRRLAAGQALALPVLPSGYWFHGDVRNNFYFAIHLFASCVEGDGQAGATQEQRDAAMKLAVDMIGNVLKLQVQDAAHPMYGHWPLGLGDNPSAAKPHPLPVELMGCLIVLFYNKFKQVLPIGLKSELNLSILHMYQSDVYRHPLQHIHHHEAKHTALKLLLGHQFDDGELLEQGMRYLRQQLRHIQQYGFKEYGCLPWHWHWIQAFACVWEIVDKPEVRSTVGEMLDFLWRLRADFYLRGAWVGAQSRQWPHDAPLDNNTLLDYIAFGDFPEPNAITRLEGAALYSYEVADDIVDKAVNRPLPQEIKRQIRFADADGVVTEEAHTYVYIAPEYAAGGVWERRDEFDNEQQRWDVTLPLTSPAVAGGGSVNQAFFFHPGAKYKPGDDRHASPYGDVLFHLDSIVQLWAVPAGGASDSAYPELVGCMPKGEWRFRERSGCGLAGDVYFVFYLMQPFTYTEKADRISIASSLKDGMNGVVMEVVSRTEADGLGIASLDQLAERMDSMSATFVRTGTPGSDGGLLQASYRTRRGDALSLTVSEAAGAAGLNRSVNGQPVPLTDYPTGELFS</sequence>
<dbReference type="Proteomes" id="UP000295636">
    <property type="component" value="Unassembled WGS sequence"/>
</dbReference>
<evidence type="ECO:0000256" key="1">
    <source>
        <dbReference type="SAM" id="MobiDB-lite"/>
    </source>
</evidence>
<evidence type="ECO:0000313" key="3">
    <source>
        <dbReference type="Proteomes" id="UP000295636"/>
    </source>
</evidence>
<comment type="caution">
    <text evidence="2">The sequence shown here is derived from an EMBL/GenBank/DDBJ whole genome shotgun (WGS) entry which is preliminary data.</text>
</comment>
<dbReference type="AlphaFoldDB" id="A0A4R5KFM2"/>
<organism evidence="2 3">
    <name type="scientific">Paenibacillus piri</name>
    <dbReference type="NCBI Taxonomy" id="2547395"/>
    <lineage>
        <taxon>Bacteria</taxon>
        <taxon>Bacillati</taxon>
        <taxon>Bacillota</taxon>
        <taxon>Bacilli</taxon>
        <taxon>Bacillales</taxon>
        <taxon>Paenibacillaceae</taxon>
        <taxon>Paenibacillus</taxon>
    </lineage>
</organism>
<accession>A0A4R5KFM2</accession>